<sequence length="189" mass="21159">MSFYGARHTGCGKARRGLTGFVSIWRYRGPVRKAIHAVKYSKISDAVRELVRRACDVMERDALRYEPFLQFARGAVFTYVPMRIRAEDARGFNQTRLITEKLSRYIGAPICDMLCKVKNISSQTLLSGARERIKNVHDAFAVRDGAAVPARIVIIDDVWTSGATMKSCARVLRAGGAREVWGFTLTQAV</sequence>
<dbReference type="PANTHER" id="PTHR47505">
    <property type="entry name" value="DNA UTILIZATION PROTEIN YHGH"/>
    <property type="match status" value="1"/>
</dbReference>
<dbReference type="InterPro" id="IPR029057">
    <property type="entry name" value="PRTase-like"/>
</dbReference>
<evidence type="ECO:0008006" key="4">
    <source>
        <dbReference type="Google" id="ProtNLM"/>
    </source>
</evidence>
<evidence type="ECO:0000313" key="2">
    <source>
        <dbReference type="EMBL" id="OGG37439.1"/>
    </source>
</evidence>
<evidence type="ECO:0000313" key="3">
    <source>
        <dbReference type="Proteomes" id="UP000176273"/>
    </source>
</evidence>
<dbReference type="EMBL" id="MFKH01000011">
    <property type="protein sequence ID" value="OGG37439.1"/>
    <property type="molecule type" value="Genomic_DNA"/>
</dbReference>
<comment type="caution">
    <text evidence="2">The sequence shown here is derived from an EMBL/GenBank/DDBJ whole genome shotgun (WGS) entry which is preliminary data.</text>
</comment>
<dbReference type="PANTHER" id="PTHR47505:SF1">
    <property type="entry name" value="DNA UTILIZATION PROTEIN YHGH"/>
    <property type="match status" value="1"/>
</dbReference>
<dbReference type="CDD" id="cd06223">
    <property type="entry name" value="PRTases_typeI"/>
    <property type="match status" value="1"/>
</dbReference>
<dbReference type="InterPro" id="IPR000836">
    <property type="entry name" value="PRTase_dom"/>
</dbReference>
<dbReference type="Proteomes" id="UP000176273">
    <property type="component" value="Unassembled WGS sequence"/>
</dbReference>
<protein>
    <recommendedName>
        <fullName evidence="4">Phosphoribosyltransferase domain-containing protein</fullName>
    </recommendedName>
</protein>
<gene>
    <name evidence="2" type="ORF">A2110_02225</name>
</gene>
<dbReference type="AlphaFoldDB" id="A0A1F6BKI7"/>
<proteinExistence type="inferred from homology"/>
<dbReference type="InterPro" id="IPR051910">
    <property type="entry name" value="ComF/GntX_DNA_util-trans"/>
</dbReference>
<dbReference type="STRING" id="1798468.A2110_02225"/>
<comment type="similarity">
    <text evidence="1">Belongs to the ComF/GntX family.</text>
</comment>
<accession>A0A1F6BKI7</accession>
<dbReference type="Gene3D" id="3.40.50.2020">
    <property type="match status" value="1"/>
</dbReference>
<reference evidence="2 3" key="1">
    <citation type="journal article" date="2016" name="Nat. Commun.">
        <title>Thousands of microbial genomes shed light on interconnected biogeochemical processes in an aquifer system.</title>
        <authorList>
            <person name="Anantharaman K."/>
            <person name="Brown C.T."/>
            <person name="Hug L.A."/>
            <person name="Sharon I."/>
            <person name="Castelle C.J."/>
            <person name="Probst A.J."/>
            <person name="Thomas B.C."/>
            <person name="Singh A."/>
            <person name="Wilkins M.J."/>
            <person name="Karaoz U."/>
            <person name="Brodie E.L."/>
            <person name="Williams K.H."/>
            <person name="Hubbard S.S."/>
            <person name="Banfield J.F."/>
        </authorList>
    </citation>
    <scope>NUCLEOTIDE SEQUENCE [LARGE SCALE GENOMIC DNA]</scope>
</reference>
<name>A0A1F6BKI7_9BACT</name>
<evidence type="ECO:0000256" key="1">
    <source>
        <dbReference type="ARBA" id="ARBA00008007"/>
    </source>
</evidence>
<dbReference type="SUPFAM" id="SSF53271">
    <property type="entry name" value="PRTase-like"/>
    <property type="match status" value="1"/>
</dbReference>
<organism evidence="2 3">
    <name type="scientific">Candidatus Jorgensenbacteria bacterium GWA1_54_12</name>
    <dbReference type="NCBI Taxonomy" id="1798468"/>
    <lineage>
        <taxon>Bacteria</taxon>
        <taxon>Candidatus Joergenseniibacteriota</taxon>
    </lineage>
</organism>